<dbReference type="AlphaFoldDB" id="A0A1H4FGS8"/>
<dbReference type="InterPro" id="IPR017900">
    <property type="entry name" value="4Fe4S_Fe_S_CS"/>
</dbReference>
<dbReference type="Proteomes" id="UP000183253">
    <property type="component" value="Unassembled WGS sequence"/>
</dbReference>
<dbReference type="GO" id="GO:0008616">
    <property type="term" value="P:tRNA queuosine(34) biosynthetic process"/>
    <property type="evidence" value="ECO:0007669"/>
    <property type="project" value="UniProtKB-KW"/>
</dbReference>
<dbReference type="PANTHER" id="PTHR30002">
    <property type="entry name" value="EPOXYQUEUOSINE REDUCTASE"/>
    <property type="match status" value="1"/>
</dbReference>
<dbReference type="RefSeq" id="WP_010266145.1">
    <property type="nucleotide sequence ID" value="NZ_CAEG01000018.1"/>
</dbReference>
<evidence type="ECO:0000256" key="3">
    <source>
        <dbReference type="ARBA" id="ARBA00022694"/>
    </source>
</evidence>
<dbReference type="PROSITE" id="PS51379">
    <property type="entry name" value="4FE4S_FER_2"/>
    <property type="match status" value="1"/>
</dbReference>
<feature type="domain" description="4Fe-4S ferredoxin-type" evidence="9">
    <location>
        <begin position="177"/>
        <end position="206"/>
    </location>
</feature>
<name>A0A1H4FGS8_9BACT</name>
<keyword evidence="8" id="KW-0411">Iron-sulfur</keyword>
<evidence type="ECO:0000256" key="2">
    <source>
        <dbReference type="ARBA" id="ARBA00022490"/>
    </source>
</evidence>
<proteinExistence type="predicted"/>
<accession>A0A1H4FGS8</accession>
<dbReference type="InterPro" id="IPR004453">
    <property type="entry name" value="QueG"/>
</dbReference>
<dbReference type="PROSITE" id="PS00198">
    <property type="entry name" value="4FE4S_FER_1"/>
    <property type="match status" value="1"/>
</dbReference>
<keyword evidence="6" id="KW-0560">Oxidoreductase</keyword>
<evidence type="ECO:0000256" key="4">
    <source>
        <dbReference type="ARBA" id="ARBA00022723"/>
    </source>
</evidence>
<sequence length="311" mass="33987">MLDFLNIKKLAAEAGFDLCGVAPCRHLADGEARFRAWLARGGQSSLGYMERNTEKRFDPRLLVEGARTAVICAVSYKNAAGEGYPARHRTKVASYACTTDYHTTIRTMLLQLFDALRTAHPGLSGRAFVDTAPLAEKQLAAEAGLGWIGRQSLLVTPQFGTYVLLGELILTDEADAYDTPFGENRCGSCRRCVEACPTGAVAPDRTIDTARCISCRTIEKVPESDADLDGWIFGCDACQSCCPWNLRAPLHRNAAFDPVFDPLSMDAATWLGMDEAAFEALCGRTPLTRSGLTRIRENIRRNSAPGEPSER</sequence>
<evidence type="ECO:0000256" key="7">
    <source>
        <dbReference type="ARBA" id="ARBA00023004"/>
    </source>
</evidence>
<dbReference type="GO" id="GO:0052693">
    <property type="term" value="F:epoxyqueuosine reductase activity"/>
    <property type="evidence" value="ECO:0007669"/>
    <property type="project" value="TreeGrafter"/>
</dbReference>
<keyword evidence="11" id="KW-1185">Reference proteome</keyword>
<dbReference type="InterPro" id="IPR013542">
    <property type="entry name" value="QueG_DUF1730"/>
</dbReference>
<keyword evidence="7" id="KW-0408">Iron</keyword>
<evidence type="ECO:0000256" key="8">
    <source>
        <dbReference type="ARBA" id="ARBA00023014"/>
    </source>
</evidence>
<dbReference type="STRING" id="1033731.SAMN05444145_11071"/>
<evidence type="ECO:0000256" key="5">
    <source>
        <dbReference type="ARBA" id="ARBA00022785"/>
    </source>
</evidence>
<dbReference type="PANTHER" id="PTHR30002:SF4">
    <property type="entry name" value="EPOXYQUEUOSINE REDUCTASE"/>
    <property type="match status" value="1"/>
</dbReference>
<evidence type="ECO:0000256" key="6">
    <source>
        <dbReference type="ARBA" id="ARBA00023002"/>
    </source>
</evidence>
<dbReference type="Pfam" id="PF08331">
    <property type="entry name" value="QueG_DUF1730"/>
    <property type="match status" value="1"/>
</dbReference>
<dbReference type="NCBIfam" id="TIGR00276">
    <property type="entry name" value="tRNA epoxyqueuosine(34) reductase QueG"/>
    <property type="match status" value="1"/>
</dbReference>
<evidence type="ECO:0000313" key="11">
    <source>
        <dbReference type="Proteomes" id="UP000183253"/>
    </source>
</evidence>
<reference evidence="10 11" key="1">
    <citation type="submission" date="2016-10" db="EMBL/GenBank/DDBJ databases">
        <authorList>
            <person name="de Groot N.N."/>
        </authorList>
    </citation>
    <scope>NUCLEOTIDE SEQUENCE [LARGE SCALE GENOMIC DNA]</scope>
    <source>
        <strain evidence="10 11">DSM 25383</strain>
    </source>
</reference>
<keyword evidence="3" id="KW-0819">tRNA processing</keyword>
<dbReference type="InterPro" id="IPR017896">
    <property type="entry name" value="4Fe4S_Fe-S-bd"/>
</dbReference>
<evidence type="ECO:0000256" key="1">
    <source>
        <dbReference type="ARBA" id="ARBA00022485"/>
    </source>
</evidence>
<dbReference type="OrthoDB" id="9784571at2"/>
<gene>
    <name evidence="10" type="ORF">SAMN05444145_11071</name>
</gene>
<evidence type="ECO:0000313" key="10">
    <source>
        <dbReference type="EMBL" id="SEA96593.1"/>
    </source>
</evidence>
<dbReference type="SUPFAM" id="SSF46548">
    <property type="entry name" value="alpha-helical ferredoxin"/>
    <property type="match status" value="1"/>
</dbReference>
<dbReference type="EMBL" id="FNRI01000010">
    <property type="protein sequence ID" value="SEA96593.1"/>
    <property type="molecule type" value="Genomic_DNA"/>
</dbReference>
<keyword evidence="4" id="KW-0479">Metal-binding</keyword>
<protein>
    <submittedName>
        <fullName evidence="10">Epoxyqueuosine reductase</fullName>
    </submittedName>
</protein>
<organism evidence="10 11">
    <name type="scientific">Alistipes timonensis JC136</name>
    <dbReference type="NCBI Taxonomy" id="1033731"/>
    <lineage>
        <taxon>Bacteria</taxon>
        <taxon>Pseudomonadati</taxon>
        <taxon>Bacteroidota</taxon>
        <taxon>Bacteroidia</taxon>
        <taxon>Bacteroidales</taxon>
        <taxon>Rikenellaceae</taxon>
        <taxon>Alistipes</taxon>
    </lineage>
</organism>
<dbReference type="GO" id="GO:0046872">
    <property type="term" value="F:metal ion binding"/>
    <property type="evidence" value="ECO:0007669"/>
    <property type="project" value="UniProtKB-KW"/>
</dbReference>
<evidence type="ECO:0000259" key="9">
    <source>
        <dbReference type="PROSITE" id="PS51379"/>
    </source>
</evidence>
<dbReference type="Pfam" id="PF13484">
    <property type="entry name" value="Fer4_16"/>
    <property type="match status" value="1"/>
</dbReference>
<keyword evidence="5" id="KW-0671">Queuosine biosynthesis</keyword>
<keyword evidence="2" id="KW-0963">Cytoplasm</keyword>
<keyword evidence="1" id="KW-0004">4Fe-4S</keyword>
<dbReference type="GO" id="GO:0051539">
    <property type="term" value="F:4 iron, 4 sulfur cluster binding"/>
    <property type="evidence" value="ECO:0007669"/>
    <property type="project" value="UniProtKB-KW"/>
</dbReference>